<dbReference type="EMBL" id="CAJNOJ010000563">
    <property type="protein sequence ID" value="CAF1485635.1"/>
    <property type="molecule type" value="Genomic_DNA"/>
</dbReference>
<proteinExistence type="predicted"/>
<name>A0A815S1I0_ADIRI</name>
<reference evidence="1" key="1">
    <citation type="submission" date="2021-02" db="EMBL/GenBank/DDBJ databases">
        <authorList>
            <person name="Nowell W R."/>
        </authorList>
    </citation>
    <scope>NUCLEOTIDE SEQUENCE</scope>
</reference>
<dbReference type="AlphaFoldDB" id="A0A815S1I0"/>
<evidence type="ECO:0000313" key="2">
    <source>
        <dbReference type="Proteomes" id="UP000663852"/>
    </source>
</evidence>
<comment type="caution">
    <text evidence="1">The sequence shown here is derived from an EMBL/GenBank/DDBJ whole genome shotgun (WGS) entry which is preliminary data.</text>
</comment>
<protein>
    <submittedName>
        <fullName evidence="1">Uncharacterized protein</fullName>
    </submittedName>
</protein>
<sequence>MSFPSKLMIITDTESIFRTKLKNSIRNICPEVVLTLTLLKIIFPVVTTQLESNKRHLLSLKAHLLCPINTRRRKL</sequence>
<dbReference type="Proteomes" id="UP000663852">
    <property type="component" value="Unassembled WGS sequence"/>
</dbReference>
<organism evidence="1 2">
    <name type="scientific">Adineta ricciae</name>
    <name type="common">Rotifer</name>
    <dbReference type="NCBI Taxonomy" id="249248"/>
    <lineage>
        <taxon>Eukaryota</taxon>
        <taxon>Metazoa</taxon>
        <taxon>Spiralia</taxon>
        <taxon>Gnathifera</taxon>
        <taxon>Rotifera</taxon>
        <taxon>Eurotatoria</taxon>
        <taxon>Bdelloidea</taxon>
        <taxon>Adinetida</taxon>
        <taxon>Adinetidae</taxon>
        <taxon>Adineta</taxon>
    </lineage>
</organism>
<evidence type="ECO:0000313" key="1">
    <source>
        <dbReference type="EMBL" id="CAF1485635.1"/>
    </source>
</evidence>
<gene>
    <name evidence="1" type="ORF">EDS130_LOCUS41702</name>
</gene>
<accession>A0A815S1I0</accession>